<protein>
    <submittedName>
        <fullName evidence="3">Integron integrase</fullName>
    </submittedName>
</protein>
<accession>C5T9Y5</accession>
<dbReference type="AlphaFoldDB" id="C5T9Y5"/>
<evidence type="ECO:0000313" key="3">
    <source>
        <dbReference type="EMBL" id="EER58713.1"/>
    </source>
</evidence>
<dbReference type="InterPro" id="IPR013762">
    <property type="entry name" value="Integrase-like_cat_sf"/>
</dbReference>
<evidence type="ECO:0000259" key="2">
    <source>
        <dbReference type="PROSITE" id="PS51898"/>
    </source>
</evidence>
<dbReference type="Proteomes" id="UP000003856">
    <property type="component" value="Unassembled WGS sequence"/>
</dbReference>
<dbReference type="GO" id="GO:0006310">
    <property type="term" value="P:DNA recombination"/>
    <property type="evidence" value="ECO:0007669"/>
    <property type="project" value="UniProtKB-KW"/>
</dbReference>
<dbReference type="InterPro" id="IPR011010">
    <property type="entry name" value="DNA_brk_join_enz"/>
</dbReference>
<dbReference type="OrthoDB" id="9801717at2"/>
<dbReference type="Pfam" id="PF00589">
    <property type="entry name" value="Phage_integrase"/>
    <property type="match status" value="1"/>
</dbReference>
<sequence length="54" mass="5957">MAALLSALPTDMALLARLLYGTGMRLLEGLRLRIKDVDFDRGVIVVRQAKGDKD</sequence>
<dbReference type="GO" id="GO:0003677">
    <property type="term" value="F:DNA binding"/>
    <property type="evidence" value="ECO:0007669"/>
    <property type="project" value="InterPro"/>
</dbReference>
<keyword evidence="4" id="KW-1185">Reference proteome</keyword>
<evidence type="ECO:0000256" key="1">
    <source>
        <dbReference type="ARBA" id="ARBA00023172"/>
    </source>
</evidence>
<evidence type="ECO:0000313" key="4">
    <source>
        <dbReference type="Proteomes" id="UP000003856"/>
    </source>
</evidence>
<comment type="caution">
    <text evidence="3">The sequence shown here is derived from an EMBL/GenBank/DDBJ whole genome shotgun (WGS) entry which is preliminary data.</text>
</comment>
<name>C5T9Y5_ACIDE</name>
<gene>
    <name evidence="3" type="ORF">AcdelDRAFT_3715</name>
</gene>
<dbReference type="EMBL" id="ACQT01000216">
    <property type="protein sequence ID" value="EER58713.1"/>
    <property type="molecule type" value="Genomic_DNA"/>
</dbReference>
<dbReference type="SUPFAM" id="SSF56349">
    <property type="entry name" value="DNA breaking-rejoining enzymes"/>
    <property type="match status" value="1"/>
</dbReference>
<reference evidence="3 4" key="1">
    <citation type="submission" date="2009-05" db="EMBL/GenBank/DDBJ databases">
        <title>The draft genome of Acidovorax delafieldii 2AN.</title>
        <authorList>
            <consortium name="US DOE Joint Genome Institute (JGI-PGF)"/>
            <person name="Lucas S."/>
            <person name="Copeland A."/>
            <person name="Lapidus A."/>
            <person name="Glavina del Rio T."/>
            <person name="Tice H."/>
            <person name="Bruce D."/>
            <person name="Goodwin L."/>
            <person name="Pitluck S."/>
            <person name="Larimer F."/>
            <person name="Land M.L."/>
            <person name="Hauser L."/>
            <person name="Shelobolina E.S."/>
            <person name="Picardal F."/>
            <person name="Roden E."/>
            <person name="Emerson D."/>
        </authorList>
    </citation>
    <scope>NUCLEOTIDE SEQUENCE [LARGE SCALE GENOMIC DNA]</scope>
    <source>
        <strain evidence="3 4">2AN</strain>
    </source>
</reference>
<dbReference type="InterPro" id="IPR002104">
    <property type="entry name" value="Integrase_catalytic"/>
</dbReference>
<dbReference type="GO" id="GO:0015074">
    <property type="term" value="P:DNA integration"/>
    <property type="evidence" value="ECO:0007669"/>
    <property type="project" value="InterPro"/>
</dbReference>
<keyword evidence="1" id="KW-0233">DNA recombination</keyword>
<dbReference type="PROSITE" id="PS51898">
    <property type="entry name" value="TYR_RECOMBINASE"/>
    <property type="match status" value="1"/>
</dbReference>
<organism evidence="3 4">
    <name type="scientific">Acidovorax delafieldii 2AN</name>
    <dbReference type="NCBI Taxonomy" id="573060"/>
    <lineage>
        <taxon>Bacteria</taxon>
        <taxon>Pseudomonadati</taxon>
        <taxon>Pseudomonadota</taxon>
        <taxon>Betaproteobacteria</taxon>
        <taxon>Burkholderiales</taxon>
        <taxon>Comamonadaceae</taxon>
        <taxon>Acidovorax</taxon>
    </lineage>
</organism>
<proteinExistence type="predicted"/>
<feature type="domain" description="Tyr recombinase" evidence="2">
    <location>
        <begin position="1"/>
        <end position="54"/>
    </location>
</feature>
<dbReference type="Gene3D" id="1.10.443.10">
    <property type="entry name" value="Intergrase catalytic core"/>
    <property type="match status" value="1"/>
</dbReference>
<dbReference type="PATRIC" id="fig|573060.9.peg.1269"/>